<dbReference type="RefSeq" id="WP_165031701.1">
    <property type="nucleotide sequence ID" value="NZ_JAAKZF010000039.1"/>
</dbReference>
<dbReference type="InterPro" id="IPR036148">
    <property type="entry name" value="MmgE/PrpD_sf"/>
</dbReference>
<evidence type="ECO:0000256" key="1">
    <source>
        <dbReference type="ARBA" id="ARBA00006174"/>
    </source>
</evidence>
<dbReference type="SUPFAM" id="SSF103378">
    <property type="entry name" value="2-methylcitrate dehydratase PrpD"/>
    <property type="match status" value="1"/>
</dbReference>
<evidence type="ECO:0000259" key="3">
    <source>
        <dbReference type="Pfam" id="PF19305"/>
    </source>
</evidence>
<evidence type="ECO:0000313" key="4">
    <source>
        <dbReference type="EMBL" id="NGO53894.1"/>
    </source>
</evidence>
<dbReference type="Pfam" id="PF19305">
    <property type="entry name" value="MmgE_PrpD_C"/>
    <property type="match status" value="1"/>
</dbReference>
<comment type="similarity">
    <text evidence="1">Belongs to the PrpD family.</text>
</comment>
<keyword evidence="5" id="KW-1185">Reference proteome</keyword>
<dbReference type="InterPro" id="IPR042183">
    <property type="entry name" value="MmgE/PrpD_sf_1"/>
</dbReference>
<dbReference type="PANTHER" id="PTHR16943:SF8">
    <property type="entry name" value="2-METHYLCITRATE DEHYDRATASE"/>
    <property type="match status" value="1"/>
</dbReference>
<comment type="caution">
    <text evidence="4">The sequence shown here is derived from an EMBL/GenBank/DDBJ whole genome shotgun (WGS) entry which is preliminary data.</text>
</comment>
<sequence length="479" mass="51750">MNTSIDNITGPGPFEDILFPRAPIHRDAGLLARFLTGLDCMTIPDAVLHTAKRVALDTIGCIVAGTDTSLGRKILLAYSEGTSGTGCCVPGTSLSLPPSLAGKVSSWLSDVLDYEDVASGHPSATVIPAALAMTEHLGASPRRFLAGVVAGYEAGLRVHDATQASPEAYRRFAVYHAWHGIAAGAAAMTISGGTEAQFRSALGHAAANTSVPIWYVQYGKPAHALKANYGQMALGGIDAALCARRDIVGPFAMLSDLERGFARIIGSDQFDAGQLSAELGSRWRTAELSIKFFPCCAFLHTSVDAAATLANTHHIDPDEIESISVRCISRITDWFSDPSPASEIDAQLSIEYVTAMGLLSREPGRHWYAPEIMESPAVAALMQKTRVELDPIADEAFWAERKYRSTVVLRMKDGRSFTETVDWAPGHWRRPVSDSMLEEKFLNNLRDTPLEKRGDKIIEAVMTLDKSESMSALFGLLRV</sequence>
<dbReference type="InterPro" id="IPR045336">
    <property type="entry name" value="MmgE_PrpD_N"/>
</dbReference>
<evidence type="ECO:0000259" key="2">
    <source>
        <dbReference type="Pfam" id="PF03972"/>
    </source>
</evidence>
<dbReference type="GO" id="GO:0016829">
    <property type="term" value="F:lyase activity"/>
    <property type="evidence" value="ECO:0007669"/>
    <property type="project" value="InterPro"/>
</dbReference>
<dbReference type="InterPro" id="IPR042188">
    <property type="entry name" value="MmgE/PrpD_sf_2"/>
</dbReference>
<dbReference type="AlphaFoldDB" id="A0A6G4WH12"/>
<dbReference type="EMBL" id="JAAKZF010000039">
    <property type="protein sequence ID" value="NGO53894.1"/>
    <property type="molecule type" value="Genomic_DNA"/>
</dbReference>
<name>A0A6G4WH12_9HYPH</name>
<proteinExistence type="inferred from homology"/>
<feature type="domain" description="MmgE/PrpD C-terminal" evidence="3">
    <location>
        <begin position="293"/>
        <end position="463"/>
    </location>
</feature>
<dbReference type="Proteomes" id="UP001642900">
    <property type="component" value="Unassembled WGS sequence"/>
</dbReference>
<evidence type="ECO:0000313" key="5">
    <source>
        <dbReference type="Proteomes" id="UP001642900"/>
    </source>
</evidence>
<feature type="domain" description="MmgE/PrpD N-terminal" evidence="2">
    <location>
        <begin position="31"/>
        <end position="268"/>
    </location>
</feature>
<dbReference type="Pfam" id="PF03972">
    <property type="entry name" value="MmgE_PrpD_N"/>
    <property type="match status" value="1"/>
</dbReference>
<dbReference type="InterPro" id="IPR045337">
    <property type="entry name" value="MmgE_PrpD_C"/>
</dbReference>
<dbReference type="Gene3D" id="3.30.1330.120">
    <property type="entry name" value="2-methylcitrate dehydratase PrpD"/>
    <property type="match status" value="1"/>
</dbReference>
<dbReference type="Gene3D" id="1.10.4100.10">
    <property type="entry name" value="2-methylcitrate dehydratase PrpD"/>
    <property type="match status" value="1"/>
</dbReference>
<organism evidence="4 5">
    <name type="scientific">Allomesorhizobium camelthorni</name>
    <dbReference type="NCBI Taxonomy" id="475069"/>
    <lineage>
        <taxon>Bacteria</taxon>
        <taxon>Pseudomonadati</taxon>
        <taxon>Pseudomonadota</taxon>
        <taxon>Alphaproteobacteria</taxon>
        <taxon>Hyphomicrobiales</taxon>
        <taxon>Phyllobacteriaceae</taxon>
        <taxon>Allomesorhizobium</taxon>
    </lineage>
</organism>
<dbReference type="PANTHER" id="PTHR16943">
    <property type="entry name" value="2-METHYLCITRATE DEHYDRATASE-RELATED"/>
    <property type="match status" value="1"/>
</dbReference>
<dbReference type="InterPro" id="IPR005656">
    <property type="entry name" value="MmgE_PrpD"/>
</dbReference>
<gene>
    <name evidence="4" type="ORF">G6N73_22495</name>
</gene>
<protein>
    <submittedName>
        <fullName evidence="4">MmgE/PrpD family protein</fullName>
    </submittedName>
</protein>
<accession>A0A6G4WH12</accession>
<reference evidence="4 5" key="1">
    <citation type="submission" date="2020-02" db="EMBL/GenBank/DDBJ databases">
        <title>Genome sequence of strain CCNWXJ40-4.</title>
        <authorList>
            <person name="Gao J."/>
            <person name="Sun J."/>
        </authorList>
    </citation>
    <scope>NUCLEOTIDE SEQUENCE [LARGE SCALE GENOMIC DNA]</scope>
    <source>
        <strain evidence="4 5">CCNWXJ 40-4</strain>
    </source>
</reference>